<organism evidence="2 3">
    <name type="scientific">Yersinia enterocolitica LC20</name>
    <dbReference type="NCBI Taxonomy" id="1443113"/>
    <lineage>
        <taxon>Bacteria</taxon>
        <taxon>Pseudomonadati</taxon>
        <taxon>Pseudomonadota</taxon>
        <taxon>Gammaproteobacteria</taxon>
        <taxon>Enterobacterales</taxon>
        <taxon>Yersiniaceae</taxon>
        <taxon>Yersinia</taxon>
    </lineage>
</organism>
<gene>
    <name evidence="2" type="ORF">LC20_09300</name>
</gene>
<reference evidence="2 3" key="1">
    <citation type="submission" date="2017-11" db="EMBL/GenBank/DDBJ databases">
        <title>The complete genome sequence and comparative genome analysis of Yersinia enterocolitica strain LC20.</title>
        <authorList>
            <person name="Shi G."/>
            <person name="Su M."/>
            <person name="Liang J."/>
            <person name="Gu W."/>
            <person name="Xiao Y."/>
            <person name="Zhang Z."/>
            <person name="Qiu H."/>
            <person name="Duan R."/>
            <person name="Zhang Z."/>
            <person name="Li Y."/>
            <person name="Zhang X."/>
            <person name="Ling Y."/>
            <person name="Song L."/>
            <person name="Chen M."/>
            <person name="Zhao Y."/>
            <person name="Wu J."/>
            <person name="Jing H."/>
            <person name="Xiao J."/>
            <person name="Wang X."/>
        </authorList>
    </citation>
    <scope>NUCLEOTIDE SEQUENCE [LARGE SCALE GENOMIC DNA]</scope>
    <source>
        <strain evidence="2 3">LC20</strain>
        <plasmid evidence="3">Plasmid1_80k</plasmid>
    </source>
</reference>
<geneLocation type="plasmid" evidence="3">
    <name>Plasmid1_80k</name>
</geneLocation>
<keyword evidence="1" id="KW-0472">Membrane</keyword>
<accession>A0A7U5SUE4</accession>
<dbReference type="KEGG" id="yel:LC20_09300"/>
<evidence type="ECO:0000256" key="1">
    <source>
        <dbReference type="SAM" id="Phobius"/>
    </source>
</evidence>
<keyword evidence="2" id="KW-0614">Plasmid</keyword>
<feature type="transmembrane region" description="Helical" evidence="1">
    <location>
        <begin position="43"/>
        <end position="64"/>
    </location>
</feature>
<keyword evidence="1" id="KW-1133">Transmembrane helix</keyword>
<keyword evidence="1" id="KW-0812">Transmembrane</keyword>
<dbReference type="EMBL" id="CP007449">
    <property type="protein sequence ID" value="ATX63040.1"/>
    <property type="molecule type" value="Genomic_DNA"/>
</dbReference>
<protein>
    <submittedName>
        <fullName evidence="2">Uncharacterized protein</fullName>
    </submittedName>
</protein>
<dbReference type="AlphaFoldDB" id="A0A7U5SUE4"/>
<proteinExistence type="predicted"/>
<sequence length="101" mass="11310">MSILEVIQASVVKREVGMWNYVRRKVANNPTVKKMSPAQKKRVGGRIILTGTLLLIVPLTGMLLSYSSVWMHVSFQIIWGTAMILGSMIAFESDEKRSGTR</sequence>
<evidence type="ECO:0000313" key="3">
    <source>
        <dbReference type="Proteomes" id="UP000230961"/>
    </source>
</evidence>
<feature type="transmembrane region" description="Helical" evidence="1">
    <location>
        <begin position="70"/>
        <end position="91"/>
    </location>
</feature>
<name>A0A7U5SUE4_YEREN</name>
<evidence type="ECO:0000313" key="2">
    <source>
        <dbReference type="EMBL" id="ATX63040.1"/>
    </source>
</evidence>
<dbReference type="Proteomes" id="UP000230961">
    <property type="component" value="Plasmid p1_80K"/>
</dbReference>